<dbReference type="Proteomes" id="UP000305654">
    <property type="component" value="Unassembled WGS sequence"/>
</dbReference>
<organism evidence="4 5">
    <name type="scientific">Lichenicoccus roseus</name>
    <dbReference type="NCBI Taxonomy" id="2683649"/>
    <lineage>
        <taxon>Bacteria</taxon>
        <taxon>Pseudomonadati</taxon>
        <taxon>Pseudomonadota</taxon>
        <taxon>Alphaproteobacteria</taxon>
        <taxon>Acetobacterales</taxon>
        <taxon>Acetobacteraceae</taxon>
        <taxon>Lichenicoccus</taxon>
    </lineage>
</organism>
<dbReference type="SUPFAM" id="SSF102405">
    <property type="entry name" value="MCP/YpsA-like"/>
    <property type="match status" value="1"/>
</dbReference>
<dbReference type="AlphaFoldDB" id="A0A5R9JDK8"/>
<feature type="domain" description="DprA winged helix" evidence="3">
    <location>
        <begin position="293"/>
        <end position="346"/>
    </location>
</feature>
<dbReference type="PANTHER" id="PTHR43022:SF1">
    <property type="entry name" value="PROTEIN SMF"/>
    <property type="match status" value="1"/>
</dbReference>
<dbReference type="OrthoDB" id="9785707at2"/>
<evidence type="ECO:0000259" key="3">
    <source>
        <dbReference type="Pfam" id="PF17782"/>
    </source>
</evidence>
<name>A0A5R9JDK8_9PROT</name>
<dbReference type="EMBL" id="VCDI01000001">
    <property type="protein sequence ID" value="TLU74637.1"/>
    <property type="molecule type" value="Genomic_DNA"/>
</dbReference>
<dbReference type="InterPro" id="IPR041614">
    <property type="entry name" value="DprA_WH"/>
</dbReference>
<keyword evidence="5" id="KW-1185">Reference proteome</keyword>
<accession>A0A5R9JDK8</accession>
<evidence type="ECO:0000256" key="1">
    <source>
        <dbReference type="ARBA" id="ARBA00006525"/>
    </source>
</evidence>
<dbReference type="InterPro" id="IPR003488">
    <property type="entry name" value="DprA"/>
</dbReference>
<dbReference type="Pfam" id="PF21102">
    <property type="entry name" value="DprA_N"/>
    <property type="match status" value="1"/>
</dbReference>
<dbReference type="GO" id="GO:0009294">
    <property type="term" value="P:DNA-mediated transformation"/>
    <property type="evidence" value="ECO:0007669"/>
    <property type="project" value="InterPro"/>
</dbReference>
<sequence>MTRYGDAEAALAALPALARNGGGARAPVVPSVQAIADEIGALQALGARLLVLGEPDYPPLLAQLADAPPVLAVLGDIAVLHRRLVAIVGSRNASSNGLRIAEALAAELGDHGLVVVSGLARGIDTAAHRGAMFVGPTIACVAGGLDQPYPPENALLQAQIAQRGAVVAEAPLGTAPQSRHFPRRNRIIAGLSLGCVVVEAAPRSGSLITADLAHTYGRELFAVPGSPLDPRCRGANNLIRQGHAHLTESAIDVLSQLPALSPQQMRGLGPDGFAERPQLAFSGWDGMGGDPWPELDRVRPELLGLLGPDPVAVDDLIRRCQFSVGAVLAVLTELELGGRVESLPGNRVSLLGSPP</sequence>
<dbReference type="InterPro" id="IPR057666">
    <property type="entry name" value="DrpA_SLOG"/>
</dbReference>
<dbReference type="Gene3D" id="1.10.10.10">
    <property type="entry name" value="Winged helix-like DNA-binding domain superfamily/Winged helix DNA-binding domain"/>
    <property type="match status" value="1"/>
</dbReference>
<comment type="similarity">
    <text evidence="1">Belongs to the DprA/Smf family.</text>
</comment>
<dbReference type="Pfam" id="PF02481">
    <property type="entry name" value="DNA_processg_A"/>
    <property type="match status" value="1"/>
</dbReference>
<gene>
    <name evidence="4" type="primary">dprA</name>
    <name evidence="4" type="ORF">FE263_01965</name>
</gene>
<evidence type="ECO:0000313" key="5">
    <source>
        <dbReference type="Proteomes" id="UP000305654"/>
    </source>
</evidence>
<reference evidence="4 5" key="1">
    <citation type="submission" date="2019-05" db="EMBL/GenBank/DDBJ databases">
        <authorList>
            <person name="Pankratov T."/>
            <person name="Grouzdev D."/>
        </authorList>
    </citation>
    <scope>NUCLEOTIDE SEQUENCE [LARGE SCALE GENOMIC DNA]</scope>
    <source>
        <strain evidence="4 5">KEBCLARHB70R</strain>
    </source>
</reference>
<protein>
    <submittedName>
        <fullName evidence="4">DNA-protecting protein DprA</fullName>
    </submittedName>
</protein>
<dbReference type="Pfam" id="PF17782">
    <property type="entry name" value="WHD_DprA"/>
    <property type="match status" value="1"/>
</dbReference>
<comment type="caution">
    <text evidence="4">The sequence shown here is derived from an EMBL/GenBank/DDBJ whole genome shotgun (WGS) entry which is preliminary data.</text>
</comment>
<dbReference type="NCBIfam" id="TIGR00732">
    <property type="entry name" value="dprA"/>
    <property type="match status" value="1"/>
</dbReference>
<proteinExistence type="inferred from homology"/>
<feature type="domain" description="Smf/DprA SLOG" evidence="2">
    <location>
        <begin position="49"/>
        <end position="257"/>
    </location>
</feature>
<dbReference type="InterPro" id="IPR036388">
    <property type="entry name" value="WH-like_DNA-bd_sf"/>
</dbReference>
<dbReference type="PANTHER" id="PTHR43022">
    <property type="entry name" value="PROTEIN SMF"/>
    <property type="match status" value="1"/>
</dbReference>
<evidence type="ECO:0000313" key="4">
    <source>
        <dbReference type="EMBL" id="TLU74637.1"/>
    </source>
</evidence>
<evidence type="ECO:0000259" key="2">
    <source>
        <dbReference type="Pfam" id="PF02481"/>
    </source>
</evidence>
<dbReference type="Gene3D" id="3.40.50.450">
    <property type="match status" value="1"/>
</dbReference>